<evidence type="ECO:0000313" key="6">
    <source>
        <dbReference type="EMBL" id="NXX87424.1"/>
    </source>
</evidence>
<keyword evidence="4" id="KW-0206">Cytoskeleton</keyword>
<feature type="non-terminal residue" evidence="6">
    <location>
        <position position="90"/>
    </location>
</feature>
<evidence type="ECO:0000313" key="7">
    <source>
        <dbReference type="Proteomes" id="UP000654395"/>
    </source>
</evidence>
<keyword evidence="7" id="KW-1185">Reference proteome</keyword>
<dbReference type="OrthoDB" id="184109at2759"/>
<dbReference type="Proteomes" id="UP000654395">
    <property type="component" value="Unassembled WGS sequence"/>
</dbReference>
<dbReference type="PROSITE" id="PS51381">
    <property type="entry name" value="C2_B9"/>
    <property type="match status" value="1"/>
</dbReference>
<dbReference type="AlphaFoldDB" id="A0A852LEX9"/>
<dbReference type="GO" id="GO:0060271">
    <property type="term" value="P:cilium assembly"/>
    <property type="evidence" value="ECO:0007669"/>
    <property type="project" value="TreeGrafter"/>
</dbReference>
<dbReference type="Pfam" id="PF07162">
    <property type="entry name" value="B9-C2"/>
    <property type="match status" value="1"/>
</dbReference>
<organism evidence="6 7">
    <name type="scientific">Urocolius indicus</name>
    <name type="common">Red-faced mousebird</name>
    <name type="synonym">Colius indicus</name>
    <dbReference type="NCBI Taxonomy" id="458196"/>
    <lineage>
        <taxon>Eukaryota</taxon>
        <taxon>Metazoa</taxon>
        <taxon>Chordata</taxon>
        <taxon>Craniata</taxon>
        <taxon>Vertebrata</taxon>
        <taxon>Euteleostomi</taxon>
        <taxon>Archelosauria</taxon>
        <taxon>Archosauria</taxon>
        <taxon>Dinosauria</taxon>
        <taxon>Saurischia</taxon>
        <taxon>Theropoda</taxon>
        <taxon>Coelurosauria</taxon>
        <taxon>Aves</taxon>
        <taxon>Neognathae</taxon>
        <taxon>Neoaves</taxon>
        <taxon>Telluraves</taxon>
        <taxon>Coraciimorphae</taxon>
        <taxon>Coliiformes</taxon>
        <taxon>Coliidae</taxon>
        <taxon>Urocolius</taxon>
    </lineage>
</organism>
<keyword evidence="3" id="KW-0970">Cilium biogenesis/degradation</keyword>
<dbReference type="EMBL" id="WBNH01028972">
    <property type="protein sequence ID" value="NXX87424.1"/>
    <property type="molecule type" value="Genomic_DNA"/>
</dbReference>
<dbReference type="InterPro" id="IPR010796">
    <property type="entry name" value="C2_B9-type_dom"/>
</dbReference>
<comment type="subcellular location">
    <subcellularLocation>
        <location evidence="1">Cytoplasm</location>
        <location evidence="1">Cytoskeleton</location>
        <location evidence="1">Cilium basal body</location>
    </subcellularLocation>
</comment>
<dbReference type="PANTHER" id="PTHR12968">
    <property type="entry name" value="B9 DOMAIN-CONTAINING"/>
    <property type="match status" value="1"/>
</dbReference>
<evidence type="ECO:0000256" key="4">
    <source>
        <dbReference type="ARBA" id="ARBA00023212"/>
    </source>
</evidence>
<keyword evidence="2" id="KW-0963">Cytoplasm</keyword>
<protein>
    <submittedName>
        <fullName evidence="6">B9D2 protein</fullName>
    </submittedName>
</protein>
<evidence type="ECO:0000256" key="5">
    <source>
        <dbReference type="ARBA" id="ARBA00023273"/>
    </source>
</evidence>
<feature type="non-terminal residue" evidence="6">
    <location>
        <position position="1"/>
    </location>
</feature>
<accession>A0A852LEX9</accession>
<comment type="caution">
    <text evidence="6">The sequence shown here is derived from an EMBL/GenBank/DDBJ whole genome shotgun (WGS) entry which is preliminary data.</text>
</comment>
<keyword evidence="5" id="KW-0966">Cell projection</keyword>
<name>A0A852LEX9_UROIN</name>
<gene>
    <name evidence="6" type="primary">B9d2</name>
    <name evidence="6" type="ORF">UROIND_R15790</name>
</gene>
<sequence length="90" mass="10065">LAYGCCHVPFAPGTHELRVPTWKPLGGEVWERFRSFWLGGGPQLKDPTGIMMNSDGPPGQRWRLRSESSGTVLLQLGLLLRHFGRYGVQC</sequence>
<reference evidence="6" key="1">
    <citation type="submission" date="2020-02" db="EMBL/GenBank/DDBJ databases">
        <title>Bird 10,000 Genomes (B10K) Project - Family phase.</title>
        <authorList>
            <person name="Zhang G."/>
        </authorList>
    </citation>
    <scope>NUCLEOTIDE SEQUENCE</scope>
    <source>
        <strain evidence="6">B10K-DU-030-59</strain>
    </source>
</reference>
<evidence type="ECO:0000256" key="3">
    <source>
        <dbReference type="ARBA" id="ARBA00022794"/>
    </source>
</evidence>
<evidence type="ECO:0000256" key="2">
    <source>
        <dbReference type="ARBA" id="ARBA00022490"/>
    </source>
</evidence>
<dbReference type="GO" id="GO:0036038">
    <property type="term" value="C:MKS complex"/>
    <property type="evidence" value="ECO:0007669"/>
    <property type="project" value="TreeGrafter"/>
</dbReference>
<proteinExistence type="predicted"/>
<evidence type="ECO:0000256" key="1">
    <source>
        <dbReference type="ARBA" id="ARBA00004120"/>
    </source>
</evidence>